<dbReference type="Proteomes" id="UP000629596">
    <property type="component" value="Unassembled WGS sequence"/>
</dbReference>
<dbReference type="EMBL" id="QREV01000007">
    <property type="protein sequence ID" value="RDU50317.1"/>
    <property type="molecule type" value="Genomic_DNA"/>
</dbReference>
<proteinExistence type="predicted"/>
<sequence>MISKIKYLAICCALALTNPLSMMGQDKQFTLQDLIPGGKTQSRFVPRSLKQLQWCGDTYLYVRGDSMMSGESTKNEKVAFTRQQLNDALTAAGQQTVGSMPYFSVPYPDQPVLTFNAKRHRYHYNFAENKILNTYKLDASWADYDFCPANGYLAFTEGNNLRILSPDNTVGIVTDETADGIVCGKSVHQNEFGIHKGTFWSPAGSALAFYRMDESMVTDYPFVNITTRCATAEPHKYPMAGMKSHEVTVGVYNLETKKTVWLKTGLPKEKYLTNIAWSPDEKSIYIAELNREQNEMHLVRYSALTGEKEADLFTETDEHYVEPQHPVLFLPNNPDQFIWQSERDGYNHLYLYNTEGKLLKQLTKGEWVVKDVLGFDAKGKALYFSSTKPALLSSFGYGDALYVGTSRLDLKKGTSYELTSGGLQGVHSTQLSASGKYLIDNYSAPAIPREISIIDGQKRETLRTLLMAKDPYEGYAMPEIVTGTIKAADGVTDLNYRLVKPVGLDETKKYPTIVYVYGGPHAQLVTGGWKNGVGGWDIYMAQRGYVIFTLDSRGSANRGHAFESVIHRNLGVNEMADQVKGVDFLKSLPYVDADRIGVHGWSYGGFMTTNLMCSYPELFKVGVAGGPVIDWSNYEIMYGERYMDRPQDNLEGYKNANLKLKAGNLKGHLLLIHGDIDPVVVWQHSLGFLKACVDADTYPDYFVYPRHLHNVIGKDRPHLYEKITRYFDDYLKN</sequence>
<dbReference type="Proteomes" id="UP000256321">
    <property type="component" value="Unassembled WGS sequence"/>
</dbReference>
<reference evidence="5 6" key="1">
    <citation type="submission" date="2018-07" db="EMBL/GenBank/DDBJ databases">
        <title>Parabacteroides acidifaciens nov. sp., isolated from human feces.</title>
        <authorList>
            <person name="Wang Y.J."/>
        </authorList>
    </citation>
    <scope>NUCLEOTIDE SEQUENCE [LARGE SCALE GENOMIC DNA]</scope>
    <source>
        <strain evidence="5 6">426-9</strain>
    </source>
</reference>
<dbReference type="RefSeq" id="WP_115498559.1">
    <property type="nucleotide sequence ID" value="NZ_JACRTI010000007.1"/>
</dbReference>
<dbReference type="AlphaFoldDB" id="A0A3D8HIA6"/>
<feature type="signal peptide" evidence="1">
    <location>
        <begin position="1"/>
        <end position="24"/>
    </location>
</feature>
<keyword evidence="1" id="KW-0732">Signal</keyword>
<dbReference type="PANTHER" id="PTHR11731:SF193">
    <property type="entry name" value="DIPEPTIDYL PEPTIDASE 9"/>
    <property type="match status" value="1"/>
</dbReference>
<dbReference type="Gene3D" id="2.140.10.30">
    <property type="entry name" value="Dipeptidylpeptidase IV, N-terminal domain"/>
    <property type="match status" value="1"/>
</dbReference>
<dbReference type="PANTHER" id="PTHR11731">
    <property type="entry name" value="PROTEASE FAMILY S9B,C DIPEPTIDYL-PEPTIDASE IV-RELATED"/>
    <property type="match status" value="1"/>
</dbReference>
<keyword evidence="7" id="KW-1185">Reference proteome</keyword>
<dbReference type="SUPFAM" id="SSF82171">
    <property type="entry name" value="DPP6 N-terminal domain-like"/>
    <property type="match status" value="1"/>
</dbReference>
<evidence type="ECO:0000256" key="1">
    <source>
        <dbReference type="SAM" id="SignalP"/>
    </source>
</evidence>
<protein>
    <submittedName>
        <fullName evidence="5">S9 family peptidase</fullName>
    </submittedName>
</protein>
<evidence type="ECO:0000313" key="5">
    <source>
        <dbReference type="EMBL" id="RDU50317.1"/>
    </source>
</evidence>
<reference evidence="4 7" key="2">
    <citation type="submission" date="2020-08" db="EMBL/GenBank/DDBJ databases">
        <title>Genome public.</title>
        <authorList>
            <person name="Liu C."/>
            <person name="Sun Q."/>
        </authorList>
    </citation>
    <scope>NUCLEOTIDE SEQUENCE [LARGE SCALE GENOMIC DNA]</scope>
    <source>
        <strain evidence="4 7">426_9</strain>
    </source>
</reference>
<accession>A0A3D8HIA6</accession>
<evidence type="ECO:0000259" key="3">
    <source>
        <dbReference type="Pfam" id="PF00930"/>
    </source>
</evidence>
<dbReference type="GO" id="GO:0008239">
    <property type="term" value="F:dipeptidyl-peptidase activity"/>
    <property type="evidence" value="ECO:0007669"/>
    <property type="project" value="TreeGrafter"/>
</dbReference>
<comment type="caution">
    <text evidence="5">The sequence shown here is derived from an EMBL/GenBank/DDBJ whole genome shotgun (WGS) entry which is preliminary data.</text>
</comment>
<dbReference type="GO" id="GO:0006508">
    <property type="term" value="P:proteolysis"/>
    <property type="evidence" value="ECO:0007669"/>
    <property type="project" value="InterPro"/>
</dbReference>
<feature type="chain" id="PRO_5017727342" evidence="1">
    <location>
        <begin position="25"/>
        <end position="733"/>
    </location>
</feature>
<name>A0A3D8HIA6_9BACT</name>
<dbReference type="InterPro" id="IPR002469">
    <property type="entry name" value="Peptidase_S9B_N"/>
</dbReference>
<organism evidence="5 6">
    <name type="scientific">Parabacteroides acidifaciens</name>
    <dbReference type="NCBI Taxonomy" id="2290935"/>
    <lineage>
        <taxon>Bacteria</taxon>
        <taxon>Pseudomonadati</taxon>
        <taxon>Bacteroidota</taxon>
        <taxon>Bacteroidia</taxon>
        <taxon>Bacteroidales</taxon>
        <taxon>Tannerellaceae</taxon>
        <taxon>Parabacteroides</taxon>
    </lineage>
</organism>
<evidence type="ECO:0000313" key="6">
    <source>
        <dbReference type="Proteomes" id="UP000256321"/>
    </source>
</evidence>
<dbReference type="Pfam" id="PF00930">
    <property type="entry name" value="DPPIV_N"/>
    <property type="match status" value="1"/>
</dbReference>
<evidence type="ECO:0000313" key="7">
    <source>
        <dbReference type="Proteomes" id="UP000629596"/>
    </source>
</evidence>
<feature type="domain" description="Dipeptidylpeptidase IV N-terminal" evidence="3">
    <location>
        <begin position="120"/>
        <end position="448"/>
    </location>
</feature>
<dbReference type="EMBL" id="JACRTI010000007">
    <property type="protein sequence ID" value="MBC8601050.1"/>
    <property type="molecule type" value="Genomic_DNA"/>
</dbReference>
<dbReference type="SUPFAM" id="SSF53474">
    <property type="entry name" value="alpha/beta-Hydrolases"/>
    <property type="match status" value="1"/>
</dbReference>
<gene>
    <name evidence="5" type="ORF">DWU89_04960</name>
    <name evidence="4" type="ORF">H8784_04860</name>
</gene>
<dbReference type="InterPro" id="IPR050278">
    <property type="entry name" value="Serine_Prot_S9B/DPPIV"/>
</dbReference>
<evidence type="ECO:0000259" key="2">
    <source>
        <dbReference type="Pfam" id="PF00326"/>
    </source>
</evidence>
<feature type="domain" description="Peptidase S9 prolyl oligopeptidase catalytic" evidence="2">
    <location>
        <begin position="539"/>
        <end position="732"/>
    </location>
</feature>
<dbReference type="Gene3D" id="3.40.50.1820">
    <property type="entry name" value="alpha/beta hydrolase"/>
    <property type="match status" value="1"/>
</dbReference>
<dbReference type="InterPro" id="IPR029058">
    <property type="entry name" value="AB_hydrolase_fold"/>
</dbReference>
<dbReference type="InterPro" id="IPR001375">
    <property type="entry name" value="Peptidase_S9_cat"/>
</dbReference>
<evidence type="ECO:0000313" key="4">
    <source>
        <dbReference type="EMBL" id="MBC8601050.1"/>
    </source>
</evidence>
<dbReference type="GO" id="GO:0008236">
    <property type="term" value="F:serine-type peptidase activity"/>
    <property type="evidence" value="ECO:0007669"/>
    <property type="project" value="InterPro"/>
</dbReference>
<dbReference type="Pfam" id="PF00326">
    <property type="entry name" value="Peptidase_S9"/>
    <property type="match status" value="1"/>
</dbReference>